<evidence type="ECO:0000313" key="2">
    <source>
        <dbReference type="Proteomes" id="UP000253318"/>
    </source>
</evidence>
<name>A0A368TAA6_9ACTN</name>
<proteinExistence type="predicted"/>
<evidence type="ECO:0000313" key="1">
    <source>
        <dbReference type="EMBL" id="RCV61807.1"/>
    </source>
</evidence>
<gene>
    <name evidence="1" type="ORF">DEF24_03560</name>
</gene>
<dbReference type="AlphaFoldDB" id="A0A368TAA6"/>
<dbReference type="Proteomes" id="UP000253318">
    <property type="component" value="Unassembled WGS sequence"/>
</dbReference>
<comment type="caution">
    <text evidence="1">The sequence shown here is derived from an EMBL/GenBank/DDBJ whole genome shotgun (WGS) entry which is preliminary data.</text>
</comment>
<keyword evidence="2" id="KW-1185">Reference proteome</keyword>
<protein>
    <submittedName>
        <fullName evidence="1">Uncharacterized protein</fullName>
    </submittedName>
</protein>
<sequence length="190" mass="20909">MAASIPAMTMMFDVFLHAGQGTRLVGGVISRNDGEIHRGHLPEFGLQLILDAWRSAWVANAPLSPETEAEFAELWGLLLGRDVRVDSAGYLLRDDTLEVREPRARASDVYAGQVVGGGKDERSRYLSLKPDAGEFVRRTSGVIASFDLTDDEAWPDADFELEVTDGRYLAHLSANAWFETAFTGALPYAY</sequence>
<organism evidence="1 2">
    <name type="scientific">Marinitenerispora sediminis</name>
    <dbReference type="NCBI Taxonomy" id="1931232"/>
    <lineage>
        <taxon>Bacteria</taxon>
        <taxon>Bacillati</taxon>
        <taxon>Actinomycetota</taxon>
        <taxon>Actinomycetes</taxon>
        <taxon>Streptosporangiales</taxon>
        <taxon>Nocardiopsidaceae</taxon>
        <taxon>Marinitenerispora</taxon>
    </lineage>
</organism>
<accession>A0A368TAA6</accession>
<reference evidence="1 2" key="1">
    <citation type="submission" date="2018-04" db="EMBL/GenBank/DDBJ databases">
        <title>Novel actinobacteria from marine sediment.</title>
        <authorList>
            <person name="Ng Z.Y."/>
            <person name="Tan G.Y.A."/>
        </authorList>
    </citation>
    <scope>NUCLEOTIDE SEQUENCE [LARGE SCALE GENOMIC DNA]</scope>
    <source>
        <strain evidence="1 2">TPS81</strain>
    </source>
</reference>
<dbReference type="EMBL" id="QEIN01000015">
    <property type="protein sequence ID" value="RCV61807.1"/>
    <property type="molecule type" value="Genomic_DNA"/>
</dbReference>